<proteinExistence type="predicted"/>
<accession>A0A0B7B7G5</accession>
<dbReference type="Pfam" id="PF09458">
    <property type="entry name" value="H_lectin"/>
    <property type="match status" value="1"/>
</dbReference>
<feature type="signal peptide" evidence="1">
    <location>
        <begin position="1"/>
        <end position="19"/>
    </location>
</feature>
<dbReference type="GO" id="GO:0098636">
    <property type="term" value="C:protein complex involved in cell adhesion"/>
    <property type="evidence" value="ECO:0007669"/>
    <property type="project" value="TreeGrafter"/>
</dbReference>
<evidence type="ECO:0000259" key="2">
    <source>
        <dbReference type="Pfam" id="PF09458"/>
    </source>
</evidence>
<name>A0A0B7B7G5_9EUPU</name>
<dbReference type="GO" id="GO:0009986">
    <property type="term" value="C:cell surface"/>
    <property type="evidence" value="ECO:0007669"/>
    <property type="project" value="TreeGrafter"/>
</dbReference>
<dbReference type="InterPro" id="IPR019019">
    <property type="entry name" value="H-type_lectin_domain"/>
</dbReference>
<reference evidence="3" key="1">
    <citation type="submission" date="2014-12" db="EMBL/GenBank/DDBJ databases">
        <title>Insight into the proteome of Arion vulgaris.</title>
        <authorList>
            <person name="Aradska J."/>
            <person name="Bulat T."/>
            <person name="Smidak R."/>
            <person name="Sarate P."/>
            <person name="Gangsoo J."/>
            <person name="Sialana F."/>
            <person name="Bilban M."/>
            <person name="Lubec G."/>
        </authorList>
    </citation>
    <scope>NUCLEOTIDE SEQUENCE</scope>
    <source>
        <tissue evidence="3">Skin</tissue>
    </source>
</reference>
<dbReference type="GO" id="GO:0046871">
    <property type="term" value="F:N-acetylgalactosamine binding"/>
    <property type="evidence" value="ECO:0007669"/>
    <property type="project" value="TreeGrafter"/>
</dbReference>
<feature type="chain" id="PRO_5002124584" description="H-type lectin domain-containing protein" evidence="1">
    <location>
        <begin position="20"/>
        <end position="112"/>
    </location>
</feature>
<dbReference type="GO" id="GO:0070492">
    <property type="term" value="F:oligosaccharide binding"/>
    <property type="evidence" value="ECO:0007669"/>
    <property type="project" value="TreeGrafter"/>
</dbReference>
<evidence type="ECO:0000313" key="3">
    <source>
        <dbReference type="EMBL" id="CEK88261.1"/>
    </source>
</evidence>
<organism evidence="3">
    <name type="scientific">Arion vulgaris</name>
    <dbReference type="NCBI Taxonomy" id="1028688"/>
    <lineage>
        <taxon>Eukaryota</taxon>
        <taxon>Metazoa</taxon>
        <taxon>Spiralia</taxon>
        <taxon>Lophotrochozoa</taxon>
        <taxon>Mollusca</taxon>
        <taxon>Gastropoda</taxon>
        <taxon>Heterobranchia</taxon>
        <taxon>Euthyneura</taxon>
        <taxon>Panpulmonata</taxon>
        <taxon>Eupulmonata</taxon>
        <taxon>Stylommatophora</taxon>
        <taxon>Helicina</taxon>
        <taxon>Arionoidea</taxon>
        <taxon>Arionidae</taxon>
        <taxon>Arion</taxon>
    </lineage>
</organism>
<dbReference type="SUPFAM" id="SSF141086">
    <property type="entry name" value="Agglutinin HPA-like"/>
    <property type="match status" value="1"/>
</dbReference>
<dbReference type="Gene3D" id="2.60.40.2080">
    <property type="match status" value="1"/>
</dbReference>
<dbReference type="PANTHER" id="PTHR46938">
    <property type="entry name" value="DISCOIDIN-1 SUBUNIT A-RELATED-RELATED"/>
    <property type="match status" value="1"/>
</dbReference>
<evidence type="ECO:0000256" key="1">
    <source>
        <dbReference type="SAM" id="SignalP"/>
    </source>
</evidence>
<dbReference type="AlphaFoldDB" id="A0A0B7B7G5"/>
<dbReference type="GO" id="GO:0045335">
    <property type="term" value="C:phagocytic vesicle"/>
    <property type="evidence" value="ECO:0007669"/>
    <property type="project" value="TreeGrafter"/>
</dbReference>
<dbReference type="EMBL" id="HACG01041396">
    <property type="protein sequence ID" value="CEK88261.1"/>
    <property type="molecule type" value="Transcribed_RNA"/>
</dbReference>
<keyword evidence="1" id="KW-0732">Signal</keyword>
<gene>
    <name evidence="3" type="primary">ORF164234</name>
</gene>
<dbReference type="InterPro" id="IPR037221">
    <property type="entry name" value="H-type_lectin_dom_sf"/>
</dbReference>
<dbReference type="InterPro" id="IPR052487">
    <property type="entry name" value="Galactose-binding_lectin"/>
</dbReference>
<dbReference type="GO" id="GO:0030247">
    <property type="term" value="F:polysaccharide binding"/>
    <property type="evidence" value="ECO:0007669"/>
    <property type="project" value="TreeGrafter"/>
</dbReference>
<sequence length="112" mass="12362">MSSLLSGLILAVMLSFCAAKVQIGNFTCVNSETWPVTGDFKVKTVDVVFPEPYKTVPKVHLSIVHLDTDKTKTLRVKTYVSGITNTGFKAIFTTWYDSVVKTAIVSWLSIES</sequence>
<protein>
    <recommendedName>
        <fullName evidence="2">H-type lectin domain-containing protein</fullName>
    </recommendedName>
</protein>
<dbReference type="GO" id="GO:0098609">
    <property type="term" value="P:cell-cell adhesion"/>
    <property type="evidence" value="ECO:0007669"/>
    <property type="project" value="TreeGrafter"/>
</dbReference>
<feature type="domain" description="H-type lectin" evidence="2">
    <location>
        <begin position="44"/>
        <end position="109"/>
    </location>
</feature>